<name>A0A174UQT8_9CLOT</name>
<keyword evidence="4" id="KW-0804">Transcription</keyword>
<dbReference type="Gene3D" id="3.40.190.290">
    <property type="match status" value="1"/>
</dbReference>
<dbReference type="SUPFAM" id="SSF53850">
    <property type="entry name" value="Periplasmic binding protein-like II"/>
    <property type="match status" value="1"/>
</dbReference>
<evidence type="ECO:0000259" key="5">
    <source>
        <dbReference type="PROSITE" id="PS50931"/>
    </source>
</evidence>
<gene>
    <name evidence="6" type="ORF">CP373A1_04095</name>
</gene>
<dbReference type="PRINTS" id="PR00039">
    <property type="entry name" value="HTHLYSR"/>
</dbReference>
<dbReference type="InterPro" id="IPR036390">
    <property type="entry name" value="WH_DNA-bd_sf"/>
</dbReference>
<dbReference type="FunFam" id="1.10.10.10:FF:000001">
    <property type="entry name" value="LysR family transcriptional regulator"/>
    <property type="match status" value="1"/>
</dbReference>
<comment type="caution">
    <text evidence="6">The sequence shown here is derived from an EMBL/GenBank/DDBJ whole genome shotgun (WGS) entry which is preliminary data.</text>
</comment>
<comment type="similarity">
    <text evidence="1">Belongs to the LysR transcriptional regulatory family.</text>
</comment>
<dbReference type="Pfam" id="PF00126">
    <property type="entry name" value="HTH_1"/>
    <property type="match status" value="1"/>
</dbReference>
<evidence type="ECO:0000256" key="4">
    <source>
        <dbReference type="ARBA" id="ARBA00023163"/>
    </source>
</evidence>
<organism evidence="6 7">
    <name type="scientific">Clostridium paraputrificum</name>
    <dbReference type="NCBI Taxonomy" id="29363"/>
    <lineage>
        <taxon>Bacteria</taxon>
        <taxon>Bacillati</taxon>
        <taxon>Bacillota</taxon>
        <taxon>Clostridia</taxon>
        <taxon>Eubacteriales</taxon>
        <taxon>Clostridiaceae</taxon>
        <taxon>Clostridium</taxon>
    </lineage>
</organism>
<sequence length="295" mass="33706">MHIENLRFFYEVAKAKSISTVAKSSHISQSALSQQLLKLEDSLNAKLFIRSNKGVTLTTEGEIVYKHCKVILNTYEKMLYEVESSNSQESHINIDGINILTSTLIPSAISKIKRSFPNHIIKITSSEDNSNNIIHNISDINISYNNYNNINSIVSKEIYSDRIVFVADSTFKSDNLTINKFMNTPFIMVNDNLKFRDMLASKLENLDYDIQLLNILFSTDSYQSAIIGIKNIQAISAIPYGIYNSVYKDLGYKIIDIEGLEFPLSMYINFEEQLYKREKLFINKLISTIKGFLKS</sequence>
<dbReference type="Pfam" id="PF03466">
    <property type="entry name" value="LysR_substrate"/>
    <property type="match status" value="1"/>
</dbReference>
<dbReference type="EMBL" id="MAPZ01000011">
    <property type="protein sequence ID" value="OBY11581.1"/>
    <property type="molecule type" value="Genomic_DNA"/>
</dbReference>
<accession>A0A174UQT8</accession>
<evidence type="ECO:0000256" key="1">
    <source>
        <dbReference type="ARBA" id="ARBA00009437"/>
    </source>
</evidence>
<dbReference type="OrthoDB" id="119203at2"/>
<dbReference type="PANTHER" id="PTHR30126">
    <property type="entry name" value="HTH-TYPE TRANSCRIPTIONAL REGULATOR"/>
    <property type="match status" value="1"/>
</dbReference>
<dbReference type="RefSeq" id="WP_027097098.1">
    <property type="nucleotide sequence ID" value="NZ_CABHIH010000002.1"/>
</dbReference>
<dbReference type="InterPro" id="IPR036388">
    <property type="entry name" value="WH-like_DNA-bd_sf"/>
</dbReference>
<evidence type="ECO:0000256" key="2">
    <source>
        <dbReference type="ARBA" id="ARBA00023015"/>
    </source>
</evidence>
<dbReference type="GO" id="GO:0003700">
    <property type="term" value="F:DNA-binding transcription factor activity"/>
    <property type="evidence" value="ECO:0007669"/>
    <property type="project" value="InterPro"/>
</dbReference>
<evidence type="ECO:0000256" key="3">
    <source>
        <dbReference type="ARBA" id="ARBA00023125"/>
    </source>
</evidence>
<dbReference type="PROSITE" id="PS50931">
    <property type="entry name" value="HTH_LYSR"/>
    <property type="match status" value="1"/>
</dbReference>
<proteinExistence type="inferred from homology"/>
<keyword evidence="2" id="KW-0805">Transcription regulation</keyword>
<keyword evidence="7" id="KW-1185">Reference proteome</keyword>
<protein>
    <recommendedName>
        <fullName evidence="5">HTH lysR-type domain-containing protein</fullName>
    </recommendedName>
</protein>
<dbReference type="eggNOG" id="COG0583">
    <property type="taxonomic scope" value="Bacteria"/>
</dbReference>
<evidence type="ECO:0000313" key="7">
    <source>
        <dbReference type="Proteomes" id="UP000092714"/>
    </source>
</evidence>
<keyword evidence="3" id="KW-0238">DNA-binding</keyword>
<dbReference type="GO" id="GO:0003677">
    <property type="term" value="F:DNA binding"/>
    <property type="evidence" value="ECO:0007669"/>
    <property type="project" value="UniProtKB-KW"/>
</dbReference>
<dbReference type="AlphaFoldDB" id="A0A174UQT8"/>
<reference evidence="6 7" key="1">
    <citation type="submission" date="2016-06" db="EMBL/GenBank/DDBJ databases">
        <authorList>
            <person name="Kjaerup R.B."/>
            <person name="Dalgaard T.S."/>
            <person name="Juul-Madsen H.R."/>
        </authorList>
    </citation>
    <scope>NUCLEOTIDE SEQUENCE [LARGE SCALE GENOMIC DNA]</scope>
    <source>
        <strain evidence="6 7">373-A1</strain>
    </source>
</reference>
<dbReference type="InterPro" id="IPR000847">
    <property type="entry name" value="LysR_HTH_N"/>
</dbReference>
<dbReference type="PANTHER" id="PTHR30126:SF96">
    <property type="entry name" value="TRANSCRIPTIONAL REGULATORY PROTEIN, LYSR FAMILY"/>
    <property type="match status" value="1"/>
</dbReference>
<dbReference type="Proteomes" id="UP000092714">
    <property type="component" value="Unassembled WGS sequence"/>
</dbReference>
<dbReference type="SUPFAM" id="SSF46785">
    <property type="entry name" value="Winged helix' DNA-binding domain"/>
    <property type="match status" value="1"/>
</dbReference>
<dbReference type="Gene3D" id="1.10.10.10">
    <property type="entry name" value="Winged helix-like DNA-binding domain superfamily/Winged helix DNA-binding domain"/>
    <property type="match status" value="1"/>
</dbReference>
<dbReference type="InterPro" id="IPR005119">
    <property type="entry name" value="LysR_subst-bd"/>
</dbReference>
<dbReference type="GeneID" id="42774932"/>
<evidence type="ECO:0000313" key="6">
    <source>
        <dbReference type="EMBL" id="OBY11581.1"/>
    </source>
</evidence>
<feature type="domain" description="HTH lysR-type" evidence="5">
    <location>
        <begin position="1"/>
        <end position="58"/>
    </location>
</feature>